<accession>A0A075K927</accession>
<gene>
    <name evidence="2" type="ORF">HY57_16465</name>
</gene>
<dbReference type="PANTHER" id="PTHR34109">
    <property type="entry name" value="BNAUNNG04460D PROTEIN-RELATED"/>
    <property type="match status" value="1"/>
</dbReference>
<evidence type="ECO:0000259" key="1">
    <source>
        <dbReference type="PROSITE" id="PS51819"/>
    </source>
</evidence>
<dbReference type="HOGENOM" id="CLU_046006_11_1_6"/>
<dbReference type="PATRIC" id="fig|1217721.7.peg.3378"/>
<dbReference type="Gene3D" id="3.30.720.120">
    <property type="match status" value="1"/>
</dbReference>
<dbReference type="STRING" id="1217721.HY57_16465"/>
<dbReference type="InterPro" id="IPR029068">
    <property type="entry name" value="Glyas_Bleomycin-R_OHBP_Dase"/>
</dbReference>
<evidence type="ECO:0000313" key="2">
    <source>
        <dbReference type="EMBL" id="AIF48718.1"/>
    </source>
</evidence>
<dbReference type="OrthoDB" id="9806868at2"/>
<dbReference type="EMBL" id="CP008884">
    <property type="protein sequence ID" value="AIF48718.1"/>
    <property type="molecule type" value="Genomic_DNA"/>
</dbReference>
<reference evidence="2 3" key="1">
    <citation type="submission" date="2014-07" db="EMBL/GenBank/DDBJ databases">
        <title>Complete Genome Sequence of Dyella japonica Strain A8 Isolated from Malaysian Tropical Soil.</title>
        <authorList>
            <person name="Hui R.K.H."/>
            <person name="Chen J.-W."/>
            <person name="Chan K.-G."/>
            <person name="Leung F.C.C."/>
        </authorList>
    </citation>
    <scope>NUCLEOTIDE SEQUENCE [LARGE SCALE GENOMIC DNA]</scope>
    <source>
        <strain evidence="2 3">A8</strain>
    </source>
</reference>
<proteinExistence type="predicted"/>
<dbReference type="RefSeq" id="WP_019464517.1">
    <property type="nucleotide sequence ID" value="NZ_ALOY01000128.1"/>
</dbReference>
<dbReference type="PANTHER" id="PTHR34109:SF1">
    <property type="entry name" value="VOC DOMAIN-CONTAINING PROTEIN"/>
    <property type="match status" value="1"/>
</dbReference>
<dbReference type="SUPFAM" id="SSF54593">
    <property type="entry name" value="Glyoxalase/Bleomycin resistance protein/Dihydroxybiphenyl dioxygenase"/>
    <property type="match status" value="1"/>
</dbReference>
<evidence type="ECO:0000313" key="3">
    <source>
        <dbReference type="Proteomes" id="UP000027987"/>
    </source>
</evidence>
<dbReference type="Pfam" id="PF00903">
    <property type="entry name" value="Glyoxalase"/>
    <property type="match status" value="1"/>
</dbReference>
<organism evidence="2 3">
    <name type="scientific">Dyella japonica A8</name>
    <dbReference type="NCBI Taxonomy" id="1217721"/>
    <lineage>
        <taxon>Bacteria</taxon>
        <taxon>Pseudomonadati</taxon>
        <taxon>Pseudomonadota</taxon>
        <taxon>Gammaproteobacteria</taxon>
        <taxon>Lysobacterales</taxon>
        <taxon>Rhodanobacteraceae</taxon>
        <taxon>Dyella</taxon>
    </lineage>
</organism>
<dbReference type="Gene3D" id="3.30.720.110">
    <property type="match status" value="1"/>
</dbReference>
<name>A0A075K927_9GAMM</name>
<dbReference type="Proteomes" id="UP000027987">
    <property type="component" value="Chromosome"/>
</dbReference>
<keyword evidence="3" id="KW-1185">Reference proteome</keyword>
<dbReference type="AlphaFoldDB" id="A0A075K927"/>
<dbReference type="PROSITE" id="PS51819">
    <property type="entry name" value="VOC"/>
    <property type="match status" value="1"/>
</dbReference>
<dbReference type="InterPro" id="IPR004360">
    <property type="entry name" value="Glyas_Fos-R_dOase_dom"/>
</dbReference>
<protein>
    <submittedName>
        <fullName evidence="2">Glyoxalase</fullName>
    </submittedName>
</protein>
<sequence>MITNRSMPPGIIIPELAYPDVLEAAAWLCRALGFRERLRIADHRVQLTYEGCSIVVTELPNHGQTVDHAHAVMVHVADVDQHHARARAAGARVLQPPTDYPYGERQYSLEDIGGHRWKFSQSIADADPAEWGGTLMTESP</sequence>
<feature type="domain" description="VOC" evidence="1">
    <location>
        <begin position="10"/>
        <end position="122"/>
    </location>
</feature>
<dbReference type="KEGG" id="dja:HY57_16465"/>
<dbReference type="InterPro" id="IPR037523">
    <property type="entry name" value="VOC_core"/>
</dbReference>